<dbReference type="Gene3D" id="3.40.50.1000">
    <property type="entry name" value="HAD superfamily/HAD-like"/>
    <property type="match status" value="1"/>
</dbReference>
<keyword evidence="6" id="KW-0999">Mitochondrion inner membrane</keyword>
<dbReference type="InterPro" id="IPR004274">
    <property type="entry name" value="FCP1_dom"/>
</dbReference>
<dbReference type="InterPro" id="IPR050365">
    <property type="entry name" value="TIM50"/>
</dbReference>
<name>W6MX14_9ASCO</name>
<protein>
    <recommendedName>
        <fullName evidence="3 13">Mitochondrial import inner membrane translocase subunit TIM50</fullName>
    </recommendedName>
</protein>
<dbReference type="STRING" id="1382522.W6MX14"/>
<accession>W6MX14</accession>
<keyword evidence="10 13" id="KW-0811">Translocation</keyword>
<comment type="subcellular location">
    <subcellularLocation>
        <location evidence="1 13">Mitochondrion inner membrane</location>
        <topology evidence="1 13">Single-pass membrane protein</topology>
    </subcellularLocation>
</comment>
<dbReference type="GO" id="GO:0008320">
    <property type="term" value="F:protein transmembrane transporter activity"/>
    <property type="evidence" value="ECO:0007669"/>
    <property type="project" value="EnsemblFungi"/>
</dbReference>
<comment type="subunit">
    <text evidence="13">Component of the TIM23 complex.</text>
</comment>
<feature type="region of interest" description="Disordered" evidence="14">
    <location>
        <begin position="72"/>
        <end position="108"/>
    </location>
</feature>
<keyword evidence="5" id="KW-0812">Transmembrane</keyword>
<keyword evidence="12" id="KW-0472">Membrane</keyword>
<dbReference type="CDD" id="cd07521">
    <property type="entry name" value="HAD_FCP1-like"/>
    <property type="match status" value="1"/>
</dbReference>
<comment type="function">
    <text evidence="13">Essential component of the TIM23 complex, a complex that mediates the translocation of transit peptide-containing proteins across the mitochondrial inner membrane.</text>
</comment>
<keyword evidence="7 13" id="KW-0653">Protein transport</keyword>
<evidence type="ECO:0000256" key="13">
    <source>
        <dbReference type="RuleBase" id="RU365079"/>
    </source>
</evidence>
<dbReference type="FunFam" id="3.40.50.1000:FF:000019">
    <property type="entry name" value="Mitochondrial import inner membrane translocase subunit TIM50"/>
    <property type="match status" value="1"/>
</dbReference>
<evidence type="ECO:0000313" key="16">
    <source>
        <dbReference type="EMBL" id="CDK28100.1"/>
    </source>
</evidence>
<proteinExistence type="inferred from homology"/>
<dbReference type="HOGENOM" id="CLU_023309_1_2_1"/>
<dbReference type="AlphaFoldDB" id="W6MX14"/>
<evidence type="ECO:0000256" key="7">
    <source>
        <dbReference type="ARBA" id="ARBA00022927"/>
    </source>
</evidence>
<evidence type="ECO:0000256" key="9">
    <source>
        <dbReference type="ARBA" id="ARBA00022989"/>
    </source>
</evidence>
<dbReference type="InterPro" id="IPR023214">
    <property type="entry name" value="HAD_sf"/>
</dbReference>
<evidence type="ECO:0000256" key="6">
    <source>
        <dbReference type="ARBA" id="ARBA00022792"/>
    </source>
</evidence>
<evidence type="ECO:0000256" key="8">
    <source>
        <dbReference type="ARBA" id="ARBA00022946"/>
    </source>
</evidence>
<keyword evidence="4 13" id="KW-0813">Transport</keyword>
<dbReference type="Pfam" id="PF03031">
    <property type="entry name" value="NIF"/>
    <property type="match status" value="1"/>
</dbReference>
<evidence type="ECO:0000256" key="1">
    <source>
        <dbReference type="ARBA" id="ARBA00004434"/>
    </source>
</evidence>
<evidence type="ECO:0000256" key="11">
    <source>
        <dbReference type="ARBA" id="ARBA00023128"/>
    </source>
</evidence>
<sequence length="466" mass="53337">MSILRSSISLASRASRTGIPLLTRSVAVKNATTVSVSLARFYSSKPEDKKEEYKSILNDDLLAQTGIDVDSIKKEGSTSESESESSESEEKQQRYSKDPKRAKRQSSIDKKMEKRANMFYISVLALSIGGAAYLSRDWEESEESFYKPEENGYTPGLIWKRFSTRFSDLVGIFSEPAFNDLLPPPAAEEFRRPLTLVLTLDDLLIHSEWSPKNGWRTAKRPGLDYFLGYLSQYYEIVIFSSTSMAYSERTVAKLDPYHAFISHALFREACRYKDGKIIKDLSLMNRDLGKIVIIDVDSDAYSLQPENAIPVEKWDGQPDDKLVQMIPFLEYLATNPRLKDVRPILNSFPDKTQIPEEFIKREKILRQQFEAEQKAKGGNGFSLGLGIARPAAFPLDLIREHGQRNYLNMYNYLKEHGEELLRQEKEREKQIMAEQNMTLGKLLTEGVPNPEEVLKQQQELQQQQSK</sequence>
<dbReference type="GO" id="GO:0005744">
    <property type="term" value="C:TIM23 mitochondrial import inner membrane translocase complex"/>
    <property type="evidence" value="ECO:0007669"/>
    <property type="project" value="UniProtKB-UniRule"/>
</dbReference>
<dbReference type="PANTHER" id="PTHR12210">
    <property type="entry name" value="DULLARD PROTEIN PHOSPHATASE"/>
    <property type="match status" value="1"/>
</dbReference>
<dbReference type="GO" id="GO:0046902">
    <property type="term" value="P:regulation of mitochondrial membrane permeability"/>
    <property type="evidence" value="ECO:0007669"/>
    <property type="project" value="EnsemblFungi"/>
</dbReference>
<feature type="domain" description="FCP1 homology" evidence="15">
    <location>
        <begin position="189"/>
        <end position="332"/>
    </location>
</feature>
<dbReference type="RefSeq" id="XP_022460091.1">
    <property type="nucleotide sequence ID" value="XM_022600779.1"/>
</dbReference>
<reference evidence="16" key="1">
    <citation type="submission" date="2013-12" db="EMBL/GenBank/DDBJ databases">
        <authorList>
            <person name="Genoscope - CEA"/>
        </authorList>
    </citation>
    <scope>NUCLEOTIDE SEQUENCE</scope>
    <source>
        <strain evidence="16">CBS 1993</strain>
    </source>
</reference>
<evidence type="ECO:0000259" key="15">
    <source>
        <dbReference type="PROSITE" id="PS50969"/>
    </source>
</evidence>
<keyword evidence="11 13" id="KW-0496">Mitochondrion</keyword>
<dbReference type="InterPro" id="IPR036412">
    <property type="entry name" value="HAD-like_sf"/>
</dbReference>
<dbReference type="SMART" id="SM00577">
    <property type="entry name" value="CPDc"/>
    <property type="match status" value="1"/>
</dbReference>
<feature type="region of interest" description="Disordered" evidence="14">
    <location>
        <begin position="444"/>
        <end position="466"/>
    </location>
</feature>
<dbReference type="SUPFAM" id="SSF56784">
    <property type="entry name" value="HAD-like"/>
    <property type="match status" value="1"/>
</dbReference>
<dbReference type="GO" id="GO:0030943">
    <property type="term" value="F:mitochondrion targeting sequence binding"/>
    <property type="evidence" value="ECO:0007669"/>
    <property type="project" value="EnsemblFungi"/>
</dbReference>
<dbReference type="GeneID" id="34521479"/>
<evidence type="ECO:0000256" key="14">
    <source>
        <dbReference type="SAM" id="MobiDB-lite"/>
    </source>
</evidence>
<organism evidence="16 17">
    <name type="scientific">Kuraishia capsulata CBS 1993</name>
    <dbReference type="NCBI Taxonomy" id="1382522"/>
    <lineage>
        <taxon>Eukaryota</taxon>
        <taxon>Fungi</taxon>
        <taxon>Dikarya</taxon>
        <taxon>Ascomycota</taxon>
        <taxon>Saccharomycotina</taxon>
        <taxon>Pichiomycetes</taxon>
        <taxon>Pichiales</taxon>
        <taxon>Pichiaceae</taxon>
        <taxon>Kuraishia</taxon>
    </lineage>
</organism>
<evidence type="ECO:0000256" key="5">
    <source>
        <dbReference type="ARBA" id="ARBA00022692"/>
    </source>
</evidence>
<dbReference type="Proteomes" id="UP000019384">
    <property type="component" value="Unassembled WGS sequence"/>
</dbReference>
<keyword evidence="17" id="KW-1185">Reference proteome</keyword>
<dbReference type="GO" id="GO:0030150">
    <property type="term" value="P:protein import into mitochondrial matrix"/>
    <property type="evidence" value="ECO:0007669"/>
    <property type="project" value="EnsemblFungi"/>
</dbReference>
<feature type="compositionally biased region" description="Low complexity" evidence="14">
    <location>
        <begin position="456"/>
        <end position="466"/>
    </location>
</feature>
<keyword evidence="8 13" id="KW-0809">Transit peptide</keyword>
<evidence type="ECO:0000256" key="3">
    <source>
        <dbReference type="ARBA" id="ARBA00020799"/>
    </source>
</evidence>
<evidence type="ECO:0000256" key="4">
    <source>
        <dbReference type="ARBA" id="ARBA00022448"/>
    </source>
</evidence>
<dbReference type="PROSITE" id="PS50969">
    <property type="entry name" value="FCP1"/>
    <property type="match status" value="1"/>
</dbReference>
<keyword evidence="9" id="KW-1133">Transmembrane helix</keyword>
<evidence type="ECO:0000256" key="2">
    <source>
        <dbReference type="ARBA" id="ARBA00006344"/>
    </source>
</evidence>
<dbReference type="GO" id="GO:0042802">
    <property type="term" value="F:identical protein binding"/>
    <property type="evidence" value="ECO:0007669"/>
    <property type="project" value="EnsemblFungi"/>
</dbReference>
<dbReference type="EMBL" id="HG793129">
    <property type="protein sequence ID" value="CDK28100.1"/>
    <property type="molecule type" value="Genomic_DNA"/>
</dbReference>
<feature type="compositionally biased region" description="Basic and acidic residues" evidence="14">
    <location>
        <begin position="88"/>
        <end position="99"/>
    </location>
</feature>
<reference evidence="16" key="2">
    <citation type="submission" date="2014-02" db="EMBL/GenBank/DDBJ databases">
        <title>Complete DNA sequence of /Kuraishia capsulata/ illustrates novel genomic features among budding yeasts (/Saccharomycotina/).</title>
        <authorList>
            <person name="Morales L."/>
            <person name="Noel B."/>
            <person name="Porcel B."/>
            <person name="Marcet-Houben M."/>
            <person name="Hullo M-F."/>
            <person name="Sacerdot C."/>
            <person name="Tekaia F."/>
            <person name="Leh-Louis V."/>
            <person name="Despons L."/>
            <person name="Khanna V."/>
            <person name="Aury J-M."/>
            <person name="Barbe V."/>
            <person name="Couloux A."/>
            <person name="Labadie K."/>
            <person name="Pelletier E."/>
            <person name="Souciet J-L."/>
            <person name="Boekhout T."/>
            <person name="Gabaldon T."/>
            <person name="Wincker P."/>
            <person name="Dujon B."/>
        </authorList>
    </citation>
    <scope>NUCLEOTIDE SEQUENCE</scope>
    <source>
        <strain evidence="16">CBS 1993</strain>
    </source>
</reference>
<evidence type="ECO:0000313" key="17">
    <source>
        <dbReference type="Proteomes" id="UP000019384"/>
    </source>
</evidence>
<evidence type="ECO:0000256" key="10">
    <source>
        <dbReference type="ARBA" id="ARBA00023010"/>
    </source>
</evidence>
<evidence type="ECO:0000256" key="12">
    <source>
        <dbReference type="ARBA" id="ARBA00023136"/>
    </source>
</evidence>
<comment type="similarity">
    <text evidence="2 13">Belongs to the TIM50 family.</text>
</comment>
<gene>
    <name evidence="16" type="ORF">KUCA_T00004081001</name>
</gene>
<dbReference type="OrthoDB" id="287041at2759"/>